<dbReference type="EMBL" id="NBIV01000077">
    <property type="protein sequence ID" value="PXF44948.1"/>
    <property type="molecule type" value="Genomic_DNA"/>
</dbReference>
<evidence type="ECO:0000313" key="1">
    <source>
        <dbReference type="EMBL" id="PXF44948.1"/>
    </source>
</evidence>
<organism evidence="1 2">
    <name type="scientific">Gracilariopsis chorda</name>
    <dbReference type="NCBI Taxonomy" id="448386"/>
    <lineage>
        <taxon>Eukaryota</taxon>
        <taxon>Rhodophyta</taxon>
        <taxon>Florideophyceae</taxon>
        <taxon>Rhodymeniophycidae</taxon>
        <taxon>Gracilariales</taxon>
        <taxon>Gracilariaceae</taxon>
        <taxon>Gracilariopsis</taxon>
    </lineage>
</organism>
<protein>
    <recommendedName>
        <fullName evidence="3">HTH CENPB-type domain-containing protein</fullName>
    </recommendedName>
</protein>
<evidence type="ECO:0008006" key="3">
    <source>
        <dbReference type="Google" id="ProtNLM"/>
    </source>
</evidence>
<reference evidence="1 2" key="1">
    <citation type="journal article" date="2018" name="Mol. Biol. Evol.">
        <title>Analysis of the draft genome of the red seaweed Gracilariopsis chorda provides insights into genome size evolution in Rhodophyta.</title>
        <authorList>
            <person name="Lee J."/>
            <person name="Yang E.C."/>
            <person name="Graf L."/>
            <person name="Yang J.H."/>
            <person name="Qiu H."/>
            <person name="Zel Zion U."/>
            <person name="Chan C.X."/>
            <person name="Stephens T.G."/>
            <person name="Weber A.P.M."/>
            <person name="Boo G.H."/>
            <person name="Boo S.M."/>
            <person name="Kim K.M."/>
            <person name="Shin Y."/>
            <person name="Jung M."/>
            <person name="Lee S.J."/>
            <person name="Yim H.S."/>
            <person name="Lee J.H."/>
            <person name="Bhattacharya D."/>
            <person name="Yoon H.S."/>
        </authorList>
    </citation>
    <scope>NUCLEOTIDE SEQUENCE [LARGE SCALE GENOMIC DNA]</scope>
    <source>
        <strain evidence="1 2">SKKU-2015</strain>
        <tissue evidence="1">Whole body</tissue>
    </source>
</reference>
<dbReference type="Proteomes" id="UP000247409">
    <property type="component" value="Unassembled WGS sequence"/>
</dbReference>
<dbReference type="AlphaFoldDB" id="A0A2V3IS46"/>
<name>A0A2V3IS46_9FLOR</name>
<dbReference type="OrthoDB" id="71166at2759"/>
<sequence>MANKRITAPKQRADRQNYAKALSNLRSSSISIRKCALAHNLSYSSLQRLTQRQNHNTPTRGRGRKTIFTSEEEQLIKASVLSFSHCGTPLSRNCLKDLVQHYVRSLPQQRKTKLPFRNDRPGDGFVRNFIRRHPDLSLKRRSQLEKPRQLAMSPTNLAKHFARLKQVFKEYKITKPEQVFNIDESGFFNEDCIPIPRRSSI</sequence>
<comment type="caution">
    <text evidence="1">The sequence shown here is derived from an EMBL/GenBank/DDBJ whole genome shotgun (WGS) entry which is preliminary data.</text>
</comment>
<accession>A0A2V3IS46</accession>
<evidence type="ECO:0000313" key="2">
    <source>
        <dbReference type="Proteomes" id="UP000247409"/>
    </source>
</evidence>
<proteinExistence type="predicted"/>
<keyword evidence="2" id="KW-1185">Reference proteome</keyword>
<gene>
    <name evidence="1" type="ORF">BWQ96_05312</name>
</gene>